<keyword evidence="1" id="KW-1277">Toxin-antitoxin system</keyword>
<organism evidence="2 3">
    <name type="scientific">Candidatus Blackburnbacteria bacterium RIFCSPHIGHO2_12_FULL_41_13b</name>
    <dbReference type="NCBI Taxonomy" id="1797517"/>
    <lineage>
        <taxon>Bacteria</taxon>
        <taxon>Candidatus Blackburniibacteriota</taxon>
    </lineage>
</organism>
<evidence type="ECO:0000256" key="1">
    <source>
        <dbReference type="ARBA" id="ARBA00022649"/>
    </source>
</evidence>
<dbReference type="Pfam" id="PF15738">
    <property type="entry name" value="YafQ_toxin"/>
    <property type="match status" value="1"/>
</dbReference>
<comment type="caution">
    <text evidence="2">The sequence shown here is derived from an EMBL/GenBank/DDBJ whole genome shotgun (WGS) entry which is preliminary data.</text>
</comment>
<dbReference type="InterPro" id="IPR004386">
    <property type="entry name" value="Toxin_YafQ-like"/>
</dbReference>
<evidence type="ECO:0008006" key="4">
    <source>
        <dbReference type="Google" id="ProtNLM"/>
    </source>
</evidence>
<evidence type="ECO:0000313" key="3">
    <source>
        <dbReference type="Proteomes" id="UP000178272"/>
    </source>
</evidence>
<dbReference type="Gene3D" id="3.30.2310.20">
    <property type="entry name" value="RelE-like"/>
    <property type="match status" value="1"/>
</dbReference>
<accession>A0A1G1V5W2</accession>
<evidence type="ECO:0000313" key="2">
    <source>
        <dbReference type="EMBL" id="OGY10776.1"/>
    </source>
</evidence>
<dbReference type="SUPFAM" id="SSF143011">
    <property type="entry name" value="RelE-like"/>
    <property type="match status" value="1"/>
</dbReference>
<proteinExistence type="predicted"/>
<name>A0A1G1V5W2_9BACT</name>
<dbReference type="InterPro" id="IPR007712">
    <property type="entry name" value="RelE/ParE_toxin"/>
</dbReference>
<dbReference type="Proteomes" id="UP000178272">
    <property type="component" value="Unassembled WGS sequence"/>
</dbReference>
<gene>
    <name evidence="2" type="ORF">A3F61_00010</name>
</gene>
<dbReference type="STRING" id="1797517.A3F61_00010"/>
<dbReference type="AlphaFoldDB" id="A0A1G1V5W2"/>
<reference evidence="2 3" key="1">
    <citation type="journal article" date="2016" name="Nat. Commun.">
        <title>Thousands of microbial genomes shed light on interconnected biogeochemical processes in an aquifer system.</title>
        <authorList>
            <person name="Anantharaman K."/>
            <person name="Brown C.T."/>
            <person name="Hug L.A."/>
            <person name="Sharon I."/>
            <person name="Castelle C.J."/>
            <person name="Probst A.J."/>
            <person name="Thomas B.C."/>
            <person name="Singh A."/>
            <person name="Wilkins M.J."/>
            <person name="Karaoz U."/>
            <person name="Brodie E.L."/>
            <person name="Williams K.H."/>
            <person name="Hubbard S.S."/>
            <person name="Banfield J.F."/>
        </authorList>
    </citation>
    <scope>NUCLEOTIDE SEQUENCE [LARGE SCALE GENOMIC DNA]</scope>
</reference>
<protein>
    <recommendedName>
        <fullName evidence="4">Toxin YoeB</fullName>
    </recommendedName>
</protein>
<dbReference type="InterPro" id="IPR035093">
    <property type="entry name" value="RelE/ParE_toxin_dom_sf"/>
</dbReference>
<dbReference type="EMBL" id="MHCA01000050">
    <property type="protein sequence ID" value="OGY10776.1"/>
    <property type="molecule type" value="Genomic_DNA"/>
</dbReference>
<sequence>MQIKFSSETKKELKKIKRKDKRLAGKIEKQLILFQKNPKHPSLRLHKLTGQFKNRWSISITTNIRMIYLQRDDEAYFIDIGTHDEVYKKN</sequence>
<dbReference type="NCBIfam" id="TIGR02385">
    <property type="entry name" value="RelE_StbE"/>
    <property type="match status" value="1"/>
</dbReference>